<keyword evidence="7" id="KW-0436">Ligase</keyword>
<keyword evidence="4 5" id="KW-0472">Membrane</keyword>
<dbReference type="AlphaFoldDB" id="A0A7W9HP03"/>
<evidence type="ECO:0000259" key="6">
    <source>
        <dbReference type="Pfam" id="PF04932"/>
    </source>
</evidence>
<feature type="transmembrane region" description="Helical" evidence="5">
    <location>
        <begin position="371"/>
        <end position="395"/>
    </location>
</feature>
<comment type="subcellular location">
    <subcellularLocation>
        <location evidence="1">Membrane</location>
        <topology evidence="1">Multi-pass membrane protein</topology>
    </subcellularLocation>
</comment>
<feature type="transmembrane region" description="Helical" evidence="5">
    <location>
        <begin position="402"/>
        <end position="420"/>
    </location>
</feature>
<evidence type="ECO:0000256" key="4">
    <source>
        <dbReference type="ARBA" id="ARBA00023136"/>
    </source>
</evidence>
<dbReference type="PANTHER" id="PTHR37422">
    <property type="entry name" value="TEICHURONIC ACID BIOSYNTHESIS PROTEIN TUAE"/>
    <property type="match status" value="1"/>
</dbReference>
<evidence type="ECO:0000313" key="7">
    <source>
        <dbReference type="EMBL" id="MBB5805819.1"/>
    </source>
</evidence>
<keyword evidence="3 5" id="KW-1133">Transmembrane helix</keyword>
<dbReference type="InterPro" id="IPR007016">
    <property type="entry name" value="O-antigen_ligase-rel_domated"/>
</dbReference>
<reference evidence="7 8" key="1">
    <citation type="submission" date="2020-08" db="EMBL/GenBank/DDBJ databases">
        <title>Sequencing the genomes of 1000 actinobacteria strains.</title>
        <authorList>
            <person name="Klenk H.-P."/>
        </authorList>
    </citation>
    <scope>NUCLEOTIDE SEQUENCE [LARGE SCALE GENOMIC DNA]</scope>
    <source>
        <strain evidence="7 8">DSM 45486</strain>
    </source>
</reference>
<dbReference type="InterPro" id="IPR051533">
    <property type="entry name" value="WaaL-like"/>
</dbReference>
<gene>
    <name evidence="7" type="ORF">F4560_005587</name>
</gene>
<feature type="transmembrane region" description="Helical" evidence="5">
    <location>
        <begin position="21"/>
        <end position="38"/>
    </location>
</feature>
<feature type="transmembrane region" description="Helical" evidence="5">
    <location>
        <begin position="285"/>
        <end position="305"/>
    </location>
</feature>
<dbReference type="Proteomes" id="UP000552097">
    <property type="component" value="Unassembled WGS sequence"/>
</dbReference>
<evidence type="ECO:0000256" key="3">
    <source>
        <dbReference type="ARBA" id="ARBA00022989"/>
    </source>
</evidence>
<proteinExistence type="predicted"/>
<dbReference type="GO" id="GO:0016874">
    <property type="term" value="F:ligase activity"/>
    <property type="evidence" value="ECO:0007669"/>
    <property type="project" value="UniProtKB-KW"/>
</dbReference>
<evidence type="ECO:0000256" key="1">
    <source>
        <dbReference type="ARBA" id="ARBA00004141"/>
    </source>
</evidence>
<protein>
    <submittedName>
        <fullName evidence="7">O-antigen ligase</fullName>
    </submittedName>
</protein>
<feature type="transmembrane region" description="Helical" evidence="5">
    <location>
        <begin position="426"/>
        <end position="444"/>
    </location>
</feature>
<evidence type="ECO:0000256" key="2">
    <source>
        <dbReference type="ARBA" id="ARBA00022692"/>
    </source>
</evidence>
<name>A0A7W9HP03_9PSEU</name>
<keyword evidence="2 5" id="KW-0812">Transmembrane</keyword>
<dbReference type="RefSeq" id="WP_184924640.1">
    <property type="nucleotide sequence ID" value="NZ_JACHMO010000001.1"/>
</dbReference>
<feature type="transmembrane region" description="Helical" evidence="5">
    <location>
        <begin position="235"/>
        <end position="255"/>
    </location>
</feature>
<feature type="transmembrane region" description="Helical" evidence="5">
    <location>
        <begin position="261"/>
        <end position="278"/>
    </location>
</feature>
<dbReference type="EMBL" id="JACHMO010000001">
    <property type="protein sequence ID" value="MBB5805819.1"/>
    <property type="molecule type" value="Genomic_DNA"/>
</dbReference>
<feature type="transmembrane region" description="Helical" evidence="5">
    <location>
        <begin position="94"/>
        <end position="111"/>
    </location>
</feature>
<evidence type="ECO:0000313" key="8">
    <source>
        <dbReference type="Proteomes" id="UP000552097"/>
    </source>
</evidence>
<evidence type="ECO:0000256" key="5">
    <source>
        <dbReference type="SAM" id="Phobius"/>
    </source>
</evidence>
<comment type="caution">
    <text evidence="7">The sequence shown here is derived from an EMBL/GenBank/DDBJ whole genome shotgun (WGS) entry which is preliminary data.</text>
</comment>
<feature type="domain" description="O-antigen ligase-related" evidence="6">
    <location>
        <begin position="264"/>
        <end position="383"/>
    </location>
</feature>
<feature type="transmembrane region" description="Helical" evidence="5">
    <location>
        <begin position="44"/>
        <end position="62"/>
    </location>
</feature>
<feature type="transmembrane region" description="Helical" evidence="5">
    <location>
        <begin position="163"/>
        <end position="182"/>
    </location>
</feature>
<feature type="transmembrane region" description="Helical" evidence="5">
    <location>
        <begin position="123"/>
        <end position="143"/>
    </location>
</feature>
<feature type="transmembrane region" description="Helical" evidence="5">
    <location>
        <begin position="69"/>
        <end position="88"/>
    </location>
</feature>
<sequence>MGGALPNDAVPRDGARDGASLPNAVLLLLAAIAASVVAQGGYYLPGRLLSAALVAFALVLALRDRPVRPGILPVACAGFAAWAVLRAVLNGANALPTVAAIGCLAAAAFVAQRADARQRDLYASVVVGIGALVALTGWAAVVWRIPSWSVVAEGLVRAASTLTYPNAAAALLAALAVLALALNAAHPHSLPLAGAAYALLVGVGATLSRAGLLALAAGLVALTVFGGIRPTLRHAGPAGLGALIAFGALAPSFPAGYPAEAGLAVLGLVVGLAVTLGLSRANAMFRVFGVVVGSAAAVLVPLMVYRRDLETMLQGRISTSSPDRGGATRAALDLVAAQPWAGVGPGRGWFVFSTPDGARVMRYVHNEYLQVLVELGAIGLGLLLLVLAALAVTVWRGRTGTPLWAGAAAALVVLLVHSGFDFLWHLPVIVLTAGLLTGLAASPVHHSLPAAETPVDAAAVPTAKEKL</sequence>
<dbReference type="GO" id="GO:0016020">
    <property type="term" value="C:membrane"/>
    <property type="evidence" value="ECO:0007669"/>
    <property type="project" value="UniProtKB-SubCell"/>
</dbReference>
<dbReference type="PANTHER" id="PTHR37422:SF13">
    <property type="entry name" value="LIPOPOLYSACCHARIDE BIOSYNTHESIS PROTEIN PA4999-RELATED"/>
    <property type="match status" value="1"/>
</dbReference>
<accession>A0A7W9HP03</accession>
<organism evidence="7 8">
    <name type="scientific">Saccharothrix ecbatanensis</name>
    <dbReference type="NCBI Taxonomy" id="1105145"/>
    <lineage>
        <taxon>Bacteria</taxon>
        <taxon>Bacillati</taxon>
        <taxon>Actinomycetota</taxon>
        <taxon>Actinomycetes</taxon>
        <taxon>Pseudonocardiales</taxon>
        <taxon>Pseudonocardiaceae</taxon>
        <taxon>Saccharothrix</taxon>
    </lineage>
</organism>
<keyword evidence="8" id="KW-1185">Reference proteome</keyword>
<dbReference type="Pfam" id="PF04932">
    <property type="entry name" value="Wzy_C"/>
    <property type="match status" value="1"/>
</dbReference>